<gene>
    <name evidence="2" type="ORF">AXE80_13335</name>
</gene>
<dbReference type="OrthoDB" id="9803241at2"/>
<sequence length="354" mass="40144">MSNKIVSKKIIVAPLNWGWGHASRCIPIIREIINLDYVPVIASDGAALAFLQKEFPTLEYIALPSYGIKYGKSFSLSMCLNLPKILAGIIREHSVIKQYISLNKKEIVGIISDNRLGIYHPQISSVYITHQLNIKAGFFSKWVNKAHHYFIKKHKECWVPDVESSLFSGDLSKNTSNLTVQYIGILSRFKKQNIPIKYNLLVLLSGVEGQRKALEDLMYNELKHFKGKVLLVRGSLKASDRVFPPNVEVVDYLLSNELQTAINASEQVISRSGYSTVMDLLILEKSAFYIPTPGQTEQEYLAEYLREKEMANSSCEKDFKIALLSKKNVEVSFKKSPQHHISVYLKNAFKLSQV</sequence>
<dbReference type="Gene3D" id="3.40.50.2000">
    <property type="entry name" value="Glycogen Phosphorylase B"/>
    <property type="match status" value="1"/>
</dbReference>
<organism evidence="2 3">
    <name type="scientific">Wenyingzhuangia fucanilytica</name>
    <dbReference type="NCBI Taxonomy" id="1790137"/>
    <lineage>
        <taxon>Bacteria</taxon>
        <taxon>Pseudomonadati</taxon>
        <taxon>Bacteroidota</taxon>
        <taxon>Flavobacteriia</taxon>
        <taxon>Flavobacteriales</taxon>
        <taxon>Flavobacteriaceae</taxon>
        <taxon>Wenyingzhuangia</taxon>
    </lineage>
</organism>
<dbReference type="InterPro" id="IPR007235">
    <property type="entry name" value="Glyco_trans_28_C"/>
</dbReference>
<evidence type="ECO:0000259" key="1">
    <source>
        <dbReference type="Pfam" id="PF04101"/>
    </source>
</evidence>
<evidence type="ECO:0000313" key="2">
    <source>
        <dbReference type="EMBL" id="ANW97212.1"/>
    </source>
</evidence>
<accession>A0A1B1Y8W4</accession>
<protein>
    <recommendedName>
        <fullName evidence="1">Glycosyl transferase family 28 C-terminal domain-containing protein</fullName>
    </recommendedName>
</protein>
<keyword evidence="3" id="KW-1185">Reference proteome</keyword>
<dbReference type="AlphaFoldDB" id="A0A1B1Y8W4"/>
<reference evidence="2 3" key="1">
    <citation type="submission" date="2016-02" db="EMBL/GenBank/DDBJ databases">
        <authorList>
            <person name="Wen L."/>
            <person name="He K."/>
            <person name="Yang H."/>
        </authorList>
    </citation>
    <scope>NUCLEOTIDE SEQUENCE [LARGE SCALE GENOMIC DNA]</scope>
    <source>
        <strain evidence="2 3">CZ1127</strain>
    </source>
</reference>
<dbReference type="Pfam" id="PF04101">
    <property type="entry name" value="Glyco_tran_28_C"/>
    <property type="match status" value="1"/>
</dbReference>
<dbReference type="STRING" id="1790137.AXE80_13335"/>
<evidence type="ECO:0000313" key="3">
    <source>
        <dbReference type="Proteomes" id="UP000092967"/>
    </source>
</evidence>
<dbReference type="RefSeq" id="WP_068828193.1">
    <property type="nucleotide sequence ID" value="NZ_CP014224.1"/>
</dbReference>
<dbReference type="Proteomes" id="UP000092967">
    <property type="component" value="Chromosome"/>
</dbReference>
<dbReference type="GO" id="GO:0016758">
    <property type="term" value="F:hexosyltransferase activity"/>
    <property type="evidence" value="ECO:0007669"/>
    <property type="project" value="InterPro"/>
</dbReference>
<dbReference type="EMBL" id="CP014224">
    <property type="protein sequence ID" value="ANW97212.1"/>
    <property type="molecule type" value="Genomic_DNA"/>
</dbReference>
<dbReference type="KEGG" id="wfu:AXE80_13335"/>
<dbReference type="SUPFAM" id="SSF53756">
    <property type="entry name" value="UDP-Glycosyltransferase/glycogen phosphorylase"/>
    <property type="match status" value="1"/>
</dbReference>
<name>A0A1B1Y8W4_9FLAO</name>
<feature type="domain" description="Glycosyl transferase family 28 C-terminal" evidence="1">
    <location>
        <begin position="245"/>
        <end position="333"/>
    </location>
</feature>
<proteinExistence type="predicted"/>